<comment type="subcellular location">
    <subcellularLocation>
        <location evidence="1">Cell membrane</location>
        <topology evidence="1">Multi-pass membrane protein</topology>
    </subcellularLocation>
</comment>
<name>A0AAC9J268_VIRHA</name>
<evidence type="ECO:0000256" key="6">
    <source>
        <dbReference type="ARBA" id="ARBA00023136"/>
    </source>
</evidence>
<evidence type="ECO:0000256" key="2">
    <source>
        <dbReference type="ARBA" id="ARBA00006448"/>
    </source>
</evidence>
<dbReference type="GO" id="GO:0005886">
    <property type="term" value="C:plasma membrane"/>
    <property type="evidence" value="ECO:0007669"/>
    <property type="project" value="UniProtKB-SubCell"/>
</dbReference>
<evidence type="ECO:0000256" key="1">
    <source>
        <dbReference type="ARBA" id="ARBA00004651"/>
    </source>
</evidence>
<keyword evidence="4 7" id="KW-0812">Transmembrane</keyword>
<dbReference type="KEGG" id="vhl:BME96_17530"/>
<reference evidence="9 10" key="1">
    <citation type="submission" date="2016-11" db="EMBL/GenBank/DDBJ databases">
        <title>Complete genome sequencing of Virgibacillus halodenitrificans PDB-F2.</title>
        <authorList>
            <person name="Sun Z."/>
            <person name="Zhou Y."/>
            <person name="Li H."/>
        </authorList>
    </citation>
    <scope>NUCLEOTIDE SEQUENCE [LARGE SCALE GENOMIC DNA]</scope>
    <source>
        <strain evidence="9 10">PDB-F2</strain>
    </source>
</reference>
<keyword evidence="6 7" id="KW-0472">Membrane</keyword>
<keyword evidence="3" id="KW-1003">Cell membrane</keyword>
<dbReference type="GeneID" id="71516214"/>
<dbReference type="AlphaFoldDB" id="A0AAC9J268"/>
<dbReference type="InterPro" id="IPR007353">
    <property type="entry name" value="DUF421"/>
</dbReference>
<proteinExistence type="inferred from homology"/>
<dbReference type="Gene3D" id="3.30.240.20">
    <property type="entry name" value="bsu07140 like domains"/>
    <property type="match status" value="1"/>
</dbReference>
<evidence type="ECO:0000256" key="7">
    <source>
        <dbReference type="SAM" id="Phobius"/>
    </source>
</evidence>
<evidence type="ECO:0000256" key="3">
    <source>
        <dbReference type="ARBA" id="ARBA00022475"/>
    </source>
</evidence>
<evidence type="ECO:0000259" key="8">
    <source>
        <dbReference type="Pfam" id="PF04239"/>
    </source>
</evidence>
<dbReference type="PANTHER" id="PTHR34582:SF2">
    <property type="entry name" value="UPF0702 TRANSMEMBRANE PROTEIN YDFR"/>
    <property type="match status" value="1"/>
</dbReference>
<feature type="domain" description="YetF C-terminal" evidence="8">
    <location>
        <begin position="79"/>
        <end position="199"/>
    </location>
</feature>
<feature type="transmembrane region" description="Helical" evidence="7">
    <location>
        <begin position="6"/>
        <end position="24"/>
    </location>
</feature>
<protein>
    <submittedName>
        <fullName evidence="9">DUF421 domain-containing protein</fullName>
    </submittedName>
</protein>
<dbReference type="RefSeq" id="WP_071649781.1">
    <property type="nucleotide sequence ID" value="NZ_CP017962.1"/>
</dbReference>
<sequence length="214" mass="24099">MEFDWIWKAILIVVGGTFLLRIAGRKSISQMTLAQTVIMIAIGSLLIQPVAGKNIWVTLGVGGILVLTLILMESLQIKGDFFENLISGKSKVVIENGKLNEKNLKKMRLTIDQLETNLRQHNVTNIEDVQWATLEPNGQVGFTLKPSAQPATKQDLLKLKEDLQLKLDQIAFQNNNQFIQNLQQNTVVNKESDNNLFAEVKQHEHTDPPPEHLQ</sequence>
<keyword evidence="5 7" id="KW-1133">Transmembrane helix</keyword>
<evidence type="ECO:0000256" key="5">
    <source>
        <dbReference type="ARBA" id="ARBA00022989"/>
    </source>
</evidence>
<evidence type="ECO:0000256" key="4">
    <source>
        <dbReference type="ARBA" id="ARBA00022692"/>
    </source>
</evidence>
<dbReference type="Proteomes" id="UP000182945">
    <property type="component" value="Chromosome"/>
</dbReference>
<comment type="similarity">
    <text evidence="2">Belongs to the UPF0702 family.</text>
</comment>
<feature type="transmembrane region" description="Helical" evidence="7">
    <location>
        <begin position="55"/>
        <end position="72"/>
    </location>
</feature>
<gene>
    <name evidence="9" type="ORF">BME96_17530</name>
</gene>
<dbReference type="PANTHER" id="PTHR34582">
    <property type="entry name" value="UPF0702 TRANSMEMBRANE PROTEIN YCAP"/>
    <property type="match status" value="1"/>
</dbReference>
<accession>A0AAC9J268</accession>
<organism evidence="9 10">
    <name type="scientific">Virgibacillus halodenitrificans</name>
    <name type="common">Bacillus halodenitrificans</name>
    <dbReference type="NCBI Taxonomy" id="1482"/>
    <lineage>
        <taxon>Bacteria</taxon>
        <taxon>Bacillati</taxon>
        <taxon>Bacillota</taxon>
        <taxon>Bacilli</taxon>
        <taxon>Bacillales</taxon>
        <taxon>Bacillaceae</taxon>
        <taxon>Virgibacillus</taxon>
    </lineage>
</organism>
<evidence type="ECO:0000313" key="10">
    <source>
        <dbReference type="Proteomes" id="UP000182945"/>
    </source>
</evidence>
<feature type="transmembrane region" description="Helical" evidence="7">
    <location>
        <begin position="31"/>
        <end position="49"/>
    </location>
</feature>
<dbReference type="EMBL" id="CP017962">
    <property type="protein sequence ID" value="APC49888.1"/>
    <property type="molecule type" value="Genomic_DNA"/>
</dbReference>
<dbReference type="InterPro" id="IPR023090">
    <property type="entry name" value="UPF0702_alpha/beta_dom_sf"/>
</dbReference>
<evidence type="ECO:0000313" key="9">
    <source>
        <dbReference type="EMBL" id="APC49888.1"/>
    </source>
</evidence>
<dbReference type="Pfam" id="PF04239">
    <property type="entry name" value="DUF421"/>
    <property type="match status" value="1"/>
</dbReference>